<accession>A0AAN6V9K2</accession>
<evidence type="ECO:0000256" key="1">
    <source>
        <dbReference type="SAM" id="MobiDB-lite"/>
    </source>
</evidence>
<feature type="compositionally biased region" description="Polar residues" evidence="1">
    <location>
        <begin position="32"/>
        <end position="41"/>
    </location>
</feature>
<feature type="compositionally biased region" description="Basic and acidic residues" evidence="1">
    <location>
        <begin position="48"/>
        <end position="63"/>
    </location>
</feature>
<keyword evidence="2" id="KW-1133">Transmembrane helix</keyword>
<comment type="caution">
    <text evidence="3">The sequence shown here is derived from an EMBL/GenBank/DDBJ whole genome shotgun (WGS) entry which is preliminary data.</text>
</comment>
<dbReference type="GeneID" id="87815816"/>
<sequence>MKLPQTIIRRTLHRGILVRQTTTAPRFRIPTQSRVASTGSGFNPADEVGEKGTAKTYNKDGTDPNKKLIYAALGVLGLGGVYALYGSDKTHAAEKIQNNAPPAR</sequence>
<evidence type="ECO:0000313" key="4">
    <source>
        <dbReference type="Proteomes" id="UP001302676"/>
    </source>
</evidence>
<dbReference type="Proteomes" id="UP001302676">
    <property type="component" value="Unassembled WGS sequence"/>
</dbReference>
<name>A0AAN6V9K2_9PEZI</name>
<protein>
    <submittedName>
        <fullName evidence="3">Uncharacterized protein</fullName>
    </submittedName>
</protein>
<keyword evidence="2" id="KW-0472">Membrane</keyword>
<evidence type="ECO:0000256" key="2">
    <source>
        <dbReference type="SAM" id="Phobius"/>
    </source>
</evidence>
<dbReference type="AlphaFoldDB" id="A0AAN6V9K2"/>
<dbReference type="EMBL" id="MU853556">
    <property type="protein sequence ID" value="KAK4147299.1"/>
    <property type="molecule type" value="Genomic_DNA"/>
</dbReference>
<organism evidence="3 4">
    <name type="scientific">Dichotomopilus funicola</name>
    <dbReference type="NCBI Taxonomy" id="1934379"/>
    <lineage>
        <taxon>Eukaryota</taxon>
        <taxon>Fungi</taxon>
        <taxon>Dikarya</taxon>
        <taxon>Ascomycota</taxon>
        <taxon>Pezizomycotina</taxon>
        <taxon>Sordariomycetes</taxon>
        <taxon>Sordariomycetidae</taxon>
        <taxon>Sordariales</taxon>
        <taxon>Chaetomiaceae</taxon>
        <taxon>Dichotomopilus</taxon>
    </lineage>
</organism>
<keyword evidence="4" id="KW-1185">Reference proteome</keyword>
<reference evidence="3" key="2">
    <citation type="submission" date="2023-05" db="EMBL/GenBank/DDBJ databases">
        <authorList>
            <consortium name="Lawrence Berkeley National Laboratory"/>
            <person name="Steindorff A."/>
            <person name="Hensen N."/>
            <person name="Bonometti L."/>
            <person name="Westerberg I."/>
            <person name="Brannstrom I.O."/>
            <person name="Guillou S."/>
            <person name="Cros-Aarteil S."/>
            <person name="Calhoun S."/>
            <person name="Haridas S."/>
            <person name="Kuo A."/>
            <person name="Mondo S."/>
            <person name="Pangilinan J."/>
            <person name="Riley R."/>
            <person name="Labutti K."/>
            <person name="Andreopoulos B."/>
            <person name="Lipzen A."/>
            <person name="Chen C."/>
            <person name="Yanf M."/>
            <person name="Daum C."/>
            <person name="Ng V."/>
            <person name="Clum A."/>
            <person name="Ohm R."/>
            <person name="Martin F."/>
            <person name="Silar P."/>
            <person name="Natvig D."/>
            <person name="Lalanne C."/>
            <person name="Gautier V."/>
            <person name="Ament-Velasquez S.L."/>
            <person name="Kruys A."/>
            <person name="Hutchinson M.I."/>
            <person name="Powell A.J."/>
            <person name="Barry K."/>
            <person name="Miller A.N."/>
            <person name="Grigoriev I.V."/>
            <person name="Debuchy R."/>
            <person name="Gladieux P."/>
            <person name="Thoren M.H."/>
            <person name="Johannesson H."/>
        </authorList>
    </citation>
    <scope>NUCLEOTIDE SEQUENCE</scope>
    <source>
        <strain evidence="3">CBS 141.50</strain>
    </source>
</reference>
<dbReference type="RefSeq" id="XP_062640670.1">
    <property type="nucleotide sequence ID" value="XM_062779203.1"/>
</dbReference>
<proteinExistence type="predicted"/>
<reference evidence="3" key="1">
    <citation type="journal article" date="2023" name="Mol. Phylogenet. Evol.">
        <title>Genome-scale phylogeny and comparative genomics of the fungal order Sordariales.</title>
        <authorList>
            <person name="Hensen N."/>
            <person name="Bonometti L."/>
            <person name="Westerberg I."/>
            <person name="Brannstrom I.O."/>
            <person name="Guillou S."/>
            <person name="Cros-Aarteil S."/>
            <person name="Calhoun S."/>
            <person name="Haridas S."/>
            <person name="Kuo A."/>
            <person name="Mondo S."/>
            <person name="Pangilinan J."/>
            <person name="Riley R."/>
            <person name="LaButti K."/>
            <person name="Andreopoulos B."/>
            <person name="Lipzen A."/>
            <person name="Chen C."/>
            <person name="Yan M."/>
            <person name="Daum C."/>
            <person name="Ng V."/>
            <person name="Clum A."/>
            <person name="Steindorff A."/>
            <person name="Ohm R.A."/>
            <person name="Martin F."/>
            <person name="Silar P."/>
            <person name="Natvig D.O."/>
            <person name="Lalanne C."/>
            <person name="Gautier V."/>
            <person name="Ament-Velasquez S.L."/>
            <person name="Kruys A."/>
            <person name="Hutchinson M.I."/>
            <person name="Powell A.J."/>
            <person name="Barry K."/>
            <person name="Miller A.N."/>
            <person name="Grigoriev I.V."/>
            <person name="Debuchy R."/>
            <person name="Gladieux P."/>
            <person name="Hiltunen Thoren M."/>
            <person name="Johannesson H."/>
        </authorList>
    </citation>
    <scope>NUCLEOTIDE SEQUENCE</scope>
    <source>
        <strain evidence="3">CBS 141.50</strain>
    </source>
</reference>
<gene>
    <name evidence="3" type="ORF">C8A04DRAFT_24542</name>
</gene>
<feature type="region of interest" description="Disordered" evidence="1">
    <location>
        <begin position="32"/>
        <end position="63"/>
    </location>
</feature>
<feature type="transmembrane region" description="Helical" evidence="2">
    <location>
        <begin position="68"/>
        <end position="85"/>
    </location>
</feature>
<evidence type="ECO:0000313" key="3">
    <source>
        <dbReference type="EMBL" id="KAK4147299.1"/>
    </source>
</evidence>
<keyword evidence="2" id="KW-0812">Transmembrane</keyword>